<dbReference type="InterPro" id="IPR004957">
    <property type="entry name" value="Gag_N"/>
</dbReference>
<keyword evidence="14" id="KW-1035">Host cytoplasm</keyword>
<keyword evidence="8" id="KW-0946">Virion</keyword>
<evidence type="ECO:0000256" key="5">
    <source>
        <dbReference type="ARBA" id="ARBA00022561"/>
    </source>
</evidence>
<reference evidence="20 21" key="1">
    <citation type="journal article" date="2014" name="Retrovirology">
        <title>Discovery of prosimian and afrotherian foamy viruses and potential cross species transmissions amidst stable and ancient mammalian co-evolution.</title>
        <authorList>
            <person name="Katzourakis A."/>
            <person name="Aiewsakun P."/>
            <person name="Jia H."/>
            <person name="Wolfe N.D."/>
            <person name="LeBreton M."/>
            <person name="Yoder A.D."/>
            <person name="Switzer W.M."/>
        </authorList>
    </citation>
    <scope>NUCLEOTIDE SEQUENCE [LARGE SCALE GENOMIC DNA]</scope>
    <source>
        <strain evidence="20">PSFVgal</strain>
    </source>
</reference>
<feature type="compositionally biased region" description="Low complexity" evidence="17">
    <location>
        <begin position="627"/>
        <end position="643"/>
    </location>
</feature>
<evidence type="ECO:0000256" key="15">
    <source>
        <dbReference type="ARBA" id="ARBA00023296"/>
    </source>
</evidence>
<keyword evidence="13" id="KW-0238">DNA-binding</keyword>
<dbReference type="GO" id="GO:0046718">
    <property type="term" value="P:symbiont entry into host cell"/>
    <property type="evidence" value="ECO:0007669"/>
    <property type="project" value="UniProtKB-KW"/>
</dbReference>
<feature type="compositionally biased region" description="Low complexity" evidence="17">
    <location>
        <begin position="571"/>
        <end position="616"/>
    </location>
</feature>
<feature type="region of interest" description="Disordered" evidence="17">
    <location>
        <begin position="195"/>
        <end position="258"/>
    </location>
</feature>
<feature type="domain" description="Gag polyprotein C-terminal" evidence="19">
    <location>
        <begin position="479"/>
        <end position="578"/>
    </location>
</feature>
<evidence type="ECO:0000256" key="2">
    <source>
        <dbReference type="ARBA" id="ARBA00004192"/>
    </source>
</evidence>
<feature type="compositionally biased region" description="Pro residues" evidence="17">
    <location>
        <begin position="204"/>
        <end position="220"/>
    </location>
</feature>
<evidence type="ECO:0000256" key="3">
    <source>
        <dbReference type="ARBA" id="ARBA00004328"/>
    </source>
</evidence>
<dbReference type="KEGG" id="vg:37620022"/>
<proteinExistence type="predicted"/>
<evidence type="ECO:0000259" key="18">
    <source>
        <dbReference type="Pfam" id="PF03276"/>
    </source>
</evidence>
<dbReference type="GO" id="GO:0003723">
    <property type="term" value="F:RNA binding"/>
    <property type="evidence" value="ECO:0007669"/>
    <property type="project" value="UniProtKB-KW"/>
</dbReference>
<evidence type="ECO:0000256" key="8">
    <source>
        <dbReference type="ARBA" id="ARBA00022844"/>
    </source>
</evidence>
<feature type="compositionally biased region" description="Polar residues" evidence="17">
    <location>
        <begin position="238"/>
        <end position="254"/>
    </location>
</feature>
<dbReference type="RefSeq" id="YP_009508541.1">
    <property type="nucleotide sequence ID" value="NC_039023.1"/>
</dbReference>
<sequence>MSQPSASGSAGAGGAPQQPPPPPPQPGPAAPVPRAQIGYGDLDVLLLQQEYHLIDPNLQVQHLDTLLVRITGGNWGPGDRFARIEVLLRDTLGPLQQPRYRYAAMQQADLRNDIILHLNYQDAIIIFDMIIPSEGVHRHGPMFDGLWIHGDDYSMNFQPITAHELYLLPQQVLTEEVELLTEVCNRMADWIRRHRCGGGSGSSQPPPPPPPAVPVLPSAPPASSLPLPPQGWGISPPVATSTPGAAGHSSSAGPNISLGGTYVPPPVAPPAPVIGGPGGPGQLPAMVQVLPAQPVVIPINVIRSVCGDTPSNPQDIPLWMGRIIPAIEGVFPIDNPNLRMRVVNALLALHPGLAITELNAQTWGQVLAVLHMRALGHTALHQLPALLETIVKTDGILPAYNMGMEVTQQDFSYVWGILRTLLPGQAFVLSMQNELDRLPAAQRPGMFPGLLQRTLDILGLNSRGQNIQKTNTQQQAPKRGQKPKPRLPPVHRRPAPFTPPATPSPRQQASASPSSQGDNRSPQPQGRGTYGPSRGGGSGPRYNFRPRVQPPDRYGFGRGQGGRSSIGAQDNQQPGQGGQRTQQTNQNRNQGNATGGRTQPQNRTVNTVRVTQTNPQGGSSVSNPAVTTSQNTGTGSATQSSSS</sequence>
<keyword evidence="10" id="KW-1177">Microtubular inwards viral transport</keyword>
<evidence type="ECO:0000256" key="1">
    <source>
        <dbReference type="ARBA" id="ARBA00004147"/>
    </source>
</evidence>
<protein>
    <recommendedName>
        <fullName evidence="4">Gag polyprotein</fullName>
    </recommendedName>
</protein>
<evidence type="ECO:0000256" key="13">
    <source>
        <dbReference type="ARBA" id="ARBA00023125"/>
    </source>
</evidence>
<feature type="domain" description="Gag polyprotein N-terminal" evidence="18">
    <location>
        <begin position="59"/>
        <end position="183"/>
    </location>
</feature>
<dbReference type="GO" id="GO:0043657">
    <property type="term" value="C:host cell"/>
    <property type="evidence" value="ECO:0007669"/>
    <property type="project" value="GOC"/>
</dbReference>
<dbReference type="GO" id="GO:0019013">
    <property type="term" value="C:viral nucleocapsid"/>
    <property type="evidence" value="ECO:0007669"/>
    <property type="project" value="UniProtKB-KW"/>
</dbReference>
<feature type="compositionally biased region" description="Basic residues" evidence="17">
    <location>
        <begin position="479"/>
        <end position="494"/>
    </location>
</feature>
<dbReference type="GO" id="GO:0030430">
    <property type="term" value="C:host cell cytoplasm"/>
    <property type="evidence" value="ECO:0007669"/>
    <property type="project" value="UniProtKB-SubCell"/>
</dbReference>
<evidence type="ECO:0000256" key="17">
    <source>
        <dbReference type="SAM" id="MobiDB-lite"/>
    </source>
</evidence>
<accession>A0A088F783</accession>
<dbReference type="GO" id="GO:0019076">
    <property type="term" value="P:viral release from host cell"/>
    <property type="evidence" value="ECO:0007669"/>
    <property type="project" value="InterPro"/>
</dbReference>
<feature type="region of interest" description="Disordered" evidence="17">
    <location>
        <begin position="469"/>
        <end position="643"/>
    </location>
</feature>
<dbReference type="Pfam" id="PF20673">
    <property type="entry name" value="Gag_spuma_C"/>
    <property type="match status" value="1"/>
</dbReference>
<keyword evidence="6" id="KW-1048">Host nucleus</keyword>
<evidence type="ECO:0000256" key="7">
    <source>
        <dbReference type="ARBA" id="ARBA00022581"/>
    </source>
</evidence>
<feature type="compositionally biased region" description="Polar residues" evidence="17">
    <location>
        <begin position="617"/>
        <end position="626"/>
    </location>
</feature>
<evidence type="ECO:0000313" key="20">
    <source>
        <dbReference type="EMBL" id="AIM40342.1"/>
    </source>
</evidence>
<dbReference type="GO" id="GO:0003677">
    <property type="term" value="F:DNA binding"/>
    <property type="evidence" value="ECO:0007669"/>
    <property type="project" value="UniProtKB-KW"/>
</dbReference>
<keyword evidence="12" id="KW-1176">Cytoplasmic inwards viral transport</keyword>
<feature type="compositionally biased region" description="Low complexity" evidence="17">
    <location>
        <begin position="504"/>
        <end position="516"/>
    </location>
</feature>
<evidence type="ECO:0000256" key="10">
    <source>
        <dbReference type="ARBA" id="ARBA00022952"/>
    </source>
</evidence>
<name>A0A088F783_9RETR</name>
<dbReference type="GO" id="GO:0044163">
    <property type="term" value="C:host cytoskeleton"/>
    <property type="evidence" value="ECO:0007669"/>
    <property type="project" value="InterPro"/>
</dbReference>
<keyword evidence="21" id="KW-1185">Reference proteome</keyword>
<evidence type="ECO:0000256" key="11">
    <source>
        <dbReference type="ARBA" id="ARBA00023086"/>
    </source>
</evidence>
<dbReference type="Pfam" id="PF03276">
    <property type="entry name" value="Gag_spuma_N"/>
    <property type="match status" value="1"/>
</dbReference>
<comment type="subcellular location">
    <subcellularLocation>
        <location evidence="2">Host cytoplasm</location>
    </subcellularLocation>
    <subcellularLocation>
        <location evidence="1">Host nucleus</location>
    </subcellularLocation>
    <subcellularLocation>
        <location evidence="3">Virion</location>
    </subcellularLocation>
</comment>
<evidence type="ECO:0000256" key="12">
    <source>
        <dbReference type="ARBA" id="ARBA00023120"/>
    </source>
</evidence>
<dbReference type="Pfam" id="PF20672">
    <property type="entry name" value="Gag_FV_central"/>
    <property type="match status" value="1"/>
</dbReference>
<dbReference type="InterPro" id="IPR049099">
    <property type="entry name" value="Gag_C"/>
</dbReference>
<evidence type="ECO:0000256" key="4">
    <source>
        <dbReference type="ARBA" id="ARBA00019628"/>
    </source>
</evidence>
<keyword evidence="7" id="KW-0945">Host-virus interaction</keyword>
<dbReference type="GO" id="GO:0075521">
    <property type="term" value="P:microtubule-dependent intracellular transport of viral material towards nucleus"/>
    <property type="evidence" value="ECO:0007669"/>
    <property type="project" value="UniProtKB-KW"/>
</dbReference>
<evidence type="ECO:0000313" key="21">
    <source>
        <dbReference type="Proteomes" id="UP000100497"/>
    </source>
</evidence>
<evidence type="ECO:0000256" key="9">
    <source>
        <dbReference type="ARBA" id="ARBA00022884"/>
    </source>
</evidence>
<feature type="compositionally biased region" description="Pro residues" evidence="17">
    <location>
        <begin position="17"/>
        <end position="31"/>
    </location>
</feature>
<comment type="function">
    <text evidence="16">Involved in capsid formation and genome binding. Shortly after infection, interaction between incoming particle-associated Gag proteins and host dynein allows centrosomal targeting of the viral genome (associated to Gag), prior to nucleus translocation and integration into host genome.</text>
</comment>
<evidence type="ECO:0000256" key="14">
    <source>
        <dbReference type="ARBA" id="ARBA00023200"/>
    </source>
</evidence>
<gene>
    <name evidence="20" type="primary">gag</name>
</gene>
<dbReference type="EMBL" id="KM233624">
    <property type="protein sequence ID" value="AIM40342.1"/>
    <property type="molecule type" value="Genomic_DNA"/>
</dbReference>
<dbReference type="GO" id="GO:0042025">
    <property type="term" value="C:host cell nucleus"/>
    <property type="evidence" value="ECO:0007669"/>
    <property type="project" value="UniProtKB-SubCell"/>
</dbReference>
<keyword evidence="9" id="KW-0694">RNA-binding</keyword>
<evidence type="ECO:0000256" key="16">
    <source>
        <dbReference type="ARBA" id="ARBA00025354"/>
    </source>
</evidence>
<evidence type="ECO:0000256" key="6">
    <source>
        <dbReference type="ARBA" id="ARBA00022562"/>
    </source>
</evidence>
<dbReference type="Proteomes" id="UP000100497">
    <property type="component" value="Segment"/>
</dbReference>
<keyword evidence="15" id="KW-1160">Virus entry into host cell</keyword>
<organism evidence="20 21">
    <name type="scientific">Brown greater galago prosimian foamy virus</name>
    <dbReference type="NCBI Taxonomy" id="2170139"/>
    <lineage>
        <taxon>Viruses</taxon>
        <taxon>Riboviria</taxon>
        <taxon>Pararnavirae</taxon>
        <taxon>Artverviricota</taxon>
        <taxon>Revtraviricetes</taxon>
        <taxon>Ortervirales</taxon>
        <taxon>Retroviridae</taxon>
        <taxon>Spumaretrovirinae</taxon>
        <taxon>Prosimiispumavirus</taxon>
        <taxon>Prosimiispumavirus otocra</taxon>
    </lineage>
</organism>
<keyword evidence="5" id="KW-0167">Capsid protein</keyword>
<feature type="region of interest" description="Disordered" evidence="17">
    <location>
        <begin position="1"/>
        <end position="34"/>
    </location>
</feature>
<dbReference type="GeneID" id="37620022"/>
<keyword evidence="11" id="KW-0543">Viral nucleoprotein</keyword>
<evidence type="ECO:0000259" key="19">
    <source>
        <dbReference type="Pfam" id="PF20673"/>
    </source>
</evidence>